<dbReference type="Proteomes" id="UP000252387">
    <property type="component" value="Unassembled WGS sequence"/>
</dbReference>
<comment type="caution">
    <text evidence="7">The sequence shown here is derived from an EMBL/GenBank/DDBJ whole genome shotgun (WGS) entry which is preliminary data.</text>
</comment>
<keyword evidence="3" id="KW-0963">Cytoplasm</keyword>
<dbReference type="GO" id="GO:0032993">
    <property type="term" value="C:protein-DNA complex"/>
    <property type="evidence" value="ECO:0007669"/>
    <property type="project" value="TreeGrafter"/>
</dbReference>
<dbReference type="AlphaFoldDB" id="A0A368KAZ5"/>
<dbReference type="RefSeq" id="WP_114344678.1">
    <property type="nucleotide sequence ID" value="NZ_QFWQ01000008.1"/>
</dbReference>
<comment type="similarity">
    <text evidence="2">Belongs to the histone-like protein H-NS family.</text>
</comment>
<protein>
    <submittedName>
        <fullName evidence="7">H-NS histone family protein</fullName>
    </submittedName>
</protein>
<dbReference type="GO" id="GO:0003680">
    <property type="term" value="F:minor groove of adenine-thymine-rich DNA binding"/>
    <property type="evidence" value="ECO:0007669"/>
    <property type="project" value="TreeGrafter"/>
</dbReference>
<feature type="domain" description="DNA-binding protein H-NS-like C-terminal" evidence="6">
    <location>
        <begin position="60"/>
        <end position="107"/>
    </location>
</feature>
<dbReference type="InterPro" id="IPR037150">
    <property type="entry name" value="H-NS_C_dom_sf"/>
</dbReference>
<dbReference type="Gene3D" id="4.10.430.10">
    <property type="entry name" value="Histone-like protein H-NS, C-terminal domain"/>
    <property type="match status" value="1"/>
</dbReference>
<dbReference type="GO" id="GO:0009295">
    <property type="term" value="C:nucleoid"/>
    <property type="evidence" value="ECO:0007669"/>
    <property type="project" value="UniProtKB-SubCell"/>
</dbReference>
<dbReference type="EMBL" id="QFWQ01000008">
    <property type="protein sequence ID" value="RCS29112.1"/>
    <property type="molecule type" value="Genomic_DNA"/>
</dbReference>
<dbReference type="OrthoDB" id="5297879at2"/>
<dbReference type="PANTHER" id="PTHR38097">
    <property type="match status" value="1"/>
</dbReference>
<evidence type="ECO:0000313" key="8">
    <source>
        <dbReference type="Proteomes" id="UP000252387"/>
    </source>
</evidence>
<dbReference type="GO" id="GO:0003681">
    <property type="term" value="F:bent DNA binding"/>
    <property type="evidence" value="ECO:0007669"/>
    <property type="project" value="TreeGrafter"/>
</dbReference>
<dbReference type="SUPFAM" id="SSF81273">
    <property type="entry name" value="H-NS histone-like proteins"/>
    <property type="match status" value="1"/>
</dbReference>
<feature type="region of interest" description="Disordered" evidence="5">
    <location>
        <begin position="63"/>
        <end position="89"/>
    </location>
</feature>
<evidence type="ECO:0000256" key="2">
    <source>
        <dbReference type="ARBA" id="ARBA00010610"/>
    </source>
</evidence>
<gene>
    <name evidence="7" type="ORF">DEO45_13695</name>
</gene>
<reference evidence="7 8" key="1">
    <citation type="submission" date="2018-05" db="EMBL/GenBank/DDBJ databases">
        <title>Draft genome sequence of Rhodanobacter denitrificans Yn1 isolated from gold copper mine.</title>
        <authorList>
            <person name="Yang N."/>
            <person name="Mazhar H.S."/>
            <person name="Rensing C."/>
        </authorList>
    </citation>
    <scope>NUCLEOTIDE SEQUENCE [LARGE SCALE GENOMIC DNA]</scope>
    <source>
        <strain evidence="7 8">Yn1</strain>
    </source>
</reference>
<dbReference type="InterPro" id="IPR027444">
    <property type="entry name" value="H-NS_C_dom"/>
</dbReference>
<evidence type="ECO:0000256" key="3">
    <source>
        <dbReference type="ARBA" id="ARBA00022490"/>
    </source>
</evidence>
<dbReference type="SMART" id="SM00528">
    <property type="entry name" value="HNS"/>
    <property type="match status" value="1"/>
</dbReference>
<dbReference type="PANTHER" id="PTHR38097:SF2">
    <property type="entry name" value="DNA-BINDING PROTEIN STPA"/>
    <property type="match status" value="1"/>
</dbReference>
<keyword evidence="8" id="KW-1185">Reference proteome</keyword>
<comment type="subcellular location">
    <subcellularLocation>
        <location evidence="1">Cytoplasm</location>
        <location evidence="1">Nucleoid</location>
    </subcellularLocation>
</comment>
<evidence type="ECO:0000256" key="4">
    <source>
        <dbReference type="ARBA" id="ARBA00023125"/>
    </source>
</evidence>
<name>A0A368KAZ5_9GAMM</name>
<dbReference type="GO" id="GO:0005829">
    <property type="term" value="C:cytosol"/>
    <property type="evidence" value="ECO:0007669"/>
    <property type="project" value="TreeGrafter"/>
</dbReference>
<evidence type="ECO:0000313" key="7">
    <source>
        <dbReference type="EMBL" id="RCS29112.1"/>
    </source>
</evidence>
<dbReference type="Pfam" id="PF00816">
    <property type="entry name" value="Histone_HNS"/>
    <property type="match status" value="1"/>
</dbReference>
<proteinExistence type="inferred from homology"/>
<dbReference type="GO" id="GO:0000976">
    <property type="term" value="F:transcription cis-regulatory region binding"/>
    <property type="evidence" value="ECO:0007669"/>
    <property type="project" value="TreeGrafter"/>
</dbReference>
<evidence type="ECO:0000256" key="1">
    <source>
        <dbReference type="ARBA" id="ARBA00004453"/>
    </source>
</evidence>
<dbReference type="GO" id="GO:0001217">
    <property type="term" value="F:DNA-binding transcription repressor activity"/>
    <property type="evidence" value="ECO:0007669"/>
    <property type="project" value="TreeGrafter"/>
</dbReference>
<accession>A0A368KAZ5</accession>
<evidence type="ECO:0000256" key="5">
    <source>
        <dbReference type="SAM" id="MobiDB-lite"/>
    </source>
</evidence>
<organism evidence="7 8">
    <name type="scientific">Rhodanobacter denitrificans</name>
    <dbReference type="NCBI Taxonomy" id="666685"/>
    <lineage>
        <taxon>Bacteria</taxon>
        <taxon>Pseudomonadati</taxon>
        <taxon>Pseudomonadota</taxon>
        <taxon>Gammaproteobacteria</taxon>
        <taxon>Lysobacterales</taxon>
        <taxon>Rhodanobacteraceae</taxon>
        <taxon>Rhodanobacter</taxon>
    </lineage>
</organism>
<sequence>MAVDIKNLNHNQLNDLISKAQVRQNELRKEKVAKLREKVHALIKAEGYAFEDIFGSARGKAKRSTGTVAPKYRNPANPAQTWSGRGKRPHWFNDALKAGKKEKDLAI</sequence>
<keyword evidence="4" id="KW-0238">DNA-binding</keyword>
<evidence type="ECO:0000259" key="6">
    <source>
        <dbReference type="SMART" id="SM00528"/>
    </source>
</evidence>